<keyword evidence="1" id="KW-1133">Transmembrane helix</keyword>
<dbReference type="AlphaFoldDB" id="A0A7Z7FEA1"/>
<dbReference type="Proteomes" id="UP000198900">
    <property type="component" value="Unassembled WGS sequence"/>
</dbReference>
<proteinExistence type="predicted"/>
<sequence>MRGLAPLVSLILVVIPLWRICSRAGFHGAISLLGIIPLLGPFIVGAILSFGTWRAPRQGA</sequence>
<keyword evidence="1" id="KW-0472">Membrane</keyword>
<keyword evidence="1" id="KW-0812">Transmembrane</keyword>
<protein>
    <recommendedName>
        <fullName evidence="4">DUF805 domain-containing protein</fullName>
    </recommendedName>
</protein>
<feature type="transmembrane region" description="Helical" evidence="1">
    <location>
        <begin position="29"/>
        <end position="53"/>
    </location>
</feature>
<dbReference type="EMBL" id="FNDI01000001">
    <property type="protein sequence ID" value="SDG94553.1"/>
    <property type="molecule type" value="Genomic_DNA"/>
</dbReference>
<evidence type="ECO:0000313" key="3">
    <source>
        <dbReference type="Proteomes" id="UP000198900"/>
    </source>
</evidence>
<name>A0A7Z7FEA1_9BURK</name>
<keyword evidence="3" id="KW-1185">Reference proteome</keyword>
<evidence type="ECO:0000313" key="2">
    <source>
        <dbReference type="EMBL" id="SDG94553.1"/>
    </source>
</evidence>
<evidence type="ECO:0000256" key="1">
    <source>
        <dbReference type="SAM" id="Phobius"/>
    </source>
</evidence>
<evidence type="ECO:0008006" key="4">
    <source>
        <dbReference type="Google" id="ProtNLM"/>
    </source>
</evidence>
<accession>A0A7Z7FEA1</accession>
<organism evidence="2 3">
    <name type="scientific">Paraburkholderia steynii</name>
    <dbReference type="NCBI Taxonomy" id="1245441"/>
    <lineage>
        <taxon>Bacteria</taxon>
        <taxon>Pseudomonadati</taxon>
        <taxon>Pseudomonadota</taxon>
        <taxon>Betaproteobacteria</taxon>
        <taxon>Burkholderiales</taxon>
        <taxon>Burkholderiaceae</taxon>
        <taxon>Paraburkholderia</taxon>
    </lineage>
</organism>
<gene>
    <name evidence="2" type="ORF">SAMN04487926_101331</name>
</gene>
<comment type="caution">
    <text evidence="2">The sequence shown here is derived from an EMBL/GenBank/DDBJ whole genome shotgun (WGS) entry which is preliminary data.</text>
</comment>
<reference evidence="2" key="1">
    <citation type="submission" date="2016-10" db="EMBL/GenBank/DDBJ databases">
        <authorList>
            <person name="Varghese N."/>
            <person name="Submissions S."/>
        </authorList>
    </citation>
    <scope>NUCLEOTIDE SEQUENCE [LARGE SCALE GENOMIC DNA]</scope>
    <source>
        <strain evidence="2">YR281</strain>
    </source>
</reference>